<dbReference type="PANTHER" id="PTHR48048:SF89">
    <property type="entry name" value="GLYCOSYLTRANSFERASE"/>
    <property type="match status" value="1"/>
</dbReference>
<proteinExistence type="predicted"/>
<keyword evidence="1" id="KW-0808">Transferase</keyword>
<dbReference type="AlphaFoldDB" id="A0AB40B170"/>
<dbReference type="Pfam" id="PF00201">
    <property type="entry name" value="UDPGT"/>
    <property type="match status" value="1"/>
</dbReference>
<name>A0AB40B170_DIOCR</name>
<evidence type="ECO:0000313" key="3">
    <source>
        <dbReference type="RefSeq" id="XP_039120982.1"/>
    </source>
</evidence>
<accession>A0AB40B170</accession>
<evidence type="ECO:0000313" key="2">
    <source>
        <dbReference type="Proteomes" id="UP001515500"/>
    </source>
</evidence>
<protein>
    <submittedName>
        <fullName evidence="3">LOW QUALITY PROTEIN: UDP-glycosyltransferase 88B1-like</fullName>
    </submittedName>
</protein>
<dbReference type="CDD" id="cd03784">
    <property type="entry name" value="GT1_Gtf-like"/>
    <property type="match status" value="1"/>
</dbReference>
<organism evidence="2 3">
    <name type="scientific">Dioscorea cayennensis subsp. rotundata</name>
    <name type="common">White Guinea yam</name>
    <name type="synonym">Dioscorea rotundata</name>
    <dbReference type="NCBI Taxonomy" id="55577"/>
    <lineage>
        <taxon>Eukaryota</taxon>
        <taxon>Viridiplantae</taxon>
        <taxon>Streptophyta</taxon>
        <taxon>Embryophyta</taxon>
        <taxon>Tracheophyta</taxon>
        <taxon>Spermatophyta</taxon>
        <taxon>Magnoliopsida</taxon>
        <taxon>Liliopsida</taxon>
        <taxon>Dioscoreales</taxon>
        <taxon>Dioscoreaceae</taxon>
        <taxon>Dioscorea</taxon>
    </lineage>
</organism>
<dbReference type="InterPro" id="IPR002213">
    <property type="entry name" value="UDP_glucos_trans"/>
</dbReference>
<dbReference type="RefSeq" id="XP_039120982.1">
    <property type="nucleotide sequence ID" value="XM_039265048.1"/>
</dbReference>
<dbReference type="PANTHER" id="PTHR48048">
    <property type="entry name" value="GLYCOSYLTRANSFERASE"/>
    <property type="match status" value="1"/>
</dbReference>
<evidence type="ECO:0000256" key="1">
    <source>
        <dbReference type="ARBA" id="ARBA00022679"/>
    </source>
</evidence>
<gene>
    <name evidence="3" type="primary">LOC120257605</name>
</gene>
<dbReference type="InterPro" id="IPR050481">
    <property type="entry name" value="UDP-glycosyltransf_plant"/>
</dbReference>
<sequence>MQATRKNDTVVLFPSPGMGHLVSMVELAKLFTTQGLSITILIAQAHYNTGSTTSSFISSVSISNPSISFHHLPPPPSLPPNPSPHHEAHAFDLLRLSNPSILHFLVSCSPPPRALILDFFCTFSLDVAKQVSIPCYLFFTSGACFLRSFIHFPTLHSLTTESFKQLGSESVIIPGVPPIPANHMPLPMLDRDDEAYKGLLYIAGRIPDFDGILVNTFYALEPRPLDIMASMKLPPIYCIGPLIKGNLERTSTAECISWLDTQPKSSVVFLCFGSLGLFSAEQLKAVAHGLEISGQRFLWVVRSPPSETPGKYMVAPAEPDLDVLLPQGFVERTKEKGMVVKSWAPQVEVLKHDAVGGFVTHCGWNSVLEAVCAGVGMVGWPLYAEQKMNLVFMVEEMKLGVEMRGYEEELVTGEEVGRRVRWLMESDQGKELRERTLKAKESAHAALLDGGPVSDHIGKFGCSMDAVATKLDTLRGTCIA</sequence>
<dbReference type="FunFam" id="3.40.50.2000:FF:000020">
    <property type="entry name" value="Glycosyltransferase"/>
    <property type="match status" value="1"/>
</dbReference>
<dbReference type="GO" id="GO:0035251">
    <property type="term" value="F:UDP-glucosyltransferase activity"/>
    <property type="evidence" value="ECO:0007669"/>
    <property type="project" value="InterPro"/>
</dbReference>
<dbReference type="Gene3D" id="3.40.50.2000">
    <property type="entry name" value="Glycogen Phosphorylase B"/>
    <property type="match status" value="2"/>
</dbReference>
<dbReference type="SUPFAM" id="SSF53756">
    <property type="entry name" value="UDP-Glycosyltransferase/glycogen phosphorylase"/>
    <property type="match status" value="1"/>
</dbReference>
<dbReference type="GeneID" id="120257605"/>
<keyword evidence="2" id="KW-1185">Reference proteome</keyword>
<dbReference type="Proteomes" id="UP001515500">
    <property type="component" value="Unplaced"/>
</dbReference>
<reference evidence="3" key="1">
    <citation type="submission" date="2025-08" db="UniProtKB">
        <authorList>
            <consortium name="RefSeq"/>
        </authorList>
    </citation>
    <scope>IDENTIFICATION</scope>
</reference>